<evidence type="ECO:0000313" key="2">
    <source>
        <dbReference type="Proteomes" id="UP000183557"/>
    </source>
</evidence>
<sequence length="54" mass="5913">MLIIIMLVVAVYSSLMVYLLAKVGNAPAQSVLDMLRGKSARSPKKTYEQSISAR</sequence>
<accession>A0A1I3VYC3</accession>
<organism evidence="1 2">
    <name type="scientific">Halobacillus dabanensis</name>
    <dbReference type="NCBI Taxonomy" id="240302"/>
    <lineage>
        <taxon>Bacteria</taxon>
        <taxon>Bacillati</taxon>
        <taxon>Bacillota</taxon>
        <taxon>Bacilli</taxon>
        <taxon>Bacillales</taxon>
        <taxon>Bacillaceae</taxon>
        <taxon>Halobacillus</taxon>
    </lineage>
</organism>
<protein>
    <submittedName>
        <fullName evidence="1">Uncharacterized protein</fullName>
    </submittedName>
</protein>
<gene>
    <name evidence="1" type="ORF">SAMN04487936_10656</name>
</gene>
<keyword evidence="2" id="KW-1185">Reference proteome</keyword>
<dbReference type="EMBL" id="FOSB01000006">
    <property type="protein sequence ID" value="SFJ99216.1"/>
    <property type="molecule type" value="Genomic_DNA"/>
</dbReference>
<name>A0A1I3VYC3_HALDA</name>
<reference evidence="2" key="1">
    <citation type="submission" date="2016-10" db="EMBL/GenBank/DDBJ databases">
        <authorList>
            <person name="Varghese N."/>
            <person name="Submissions S."/>
        </authorList>
    </citation>
    <scope>NUCLEOTIDE SEQUENCE [LARGE SCALE GENOMIC DNA]</scope>
    <source>
        <strain evidence="2">CGMCC 1.3704</strain>
    </source>
</reference>
<dbReference type="Proteomes" id="UP000183557">
    <property type="component" value="Unassembled WGS sequence"/>
</dbReference>
<proteinExistence type="predicted"/>
<dbReference type="AlphaFoldDB" id="A0A1I3VYC3"/>
<evidence type="ECO:0000313" key="1">
    <source>
        <dbReference type="EMBL" id="SFJ99216.1"/>
    </source>
</evidence>
<dbReference type="RefSeq" id="WP_167360069.1">
    <property type="nucleotide sequence ID" value="NZ_FOSB01000006.1"/>
</dbReference>